<evidence type="ECO:0000259" key="6">
    <source>
        <dbReference type="PROSITE" id="PS50011"/>
    </source>
</evidence>
<organism evidence="7 8">
    <name type="scientific">Glomus cerebriforme</name>
    <dbReference type="NCBI Taxonomy" id="658196"/>
    <lineage>
        <taxon>Eukaryota</taxon>
        <taxon>Fungi</taxon>
        <taxon>Fungi incertae sedis</taxon>
        <taxon>Mucoromycota</taxon>
        <taxon>Glomeromycotina</taxon>
        <taxon>Glomeromycetes</taxon>
        <taxon>Glomerales</taxon>
        <taxon>Glomeraceae</taxon>
        <taxon>Glomus</taxon>
    </lineage>
</organism>
<dbReference type="AlphaFoldDB" id="A0A397TR05"/>
<evidence type="ECO:0000256" key="1">
    <source>
        <dbReference type="ARBA" id="ARBA00022527"/>
    </source>
</evidence>
<keyword evidence="3" id="KW-0547">Nucleotide-binding</keyword>
<keyword evidence="1" id="KW-0723">Serine/threonine-protein kinase</keyword>
<sequence length="227" mass="26194">MPYMAPEILRGKEYTKKSDIYSLGIIMNEIISIIPPFNDEPHDHYLALDICRGKRPKIRDETPDSLKELIQKCWDAIPENRPSSKQVDDYFNMNINKFKETKELTYNFTPITKSTTKTTKTQLYKTHTQAIYTSRLLNLSNLPEPVNCLNQEGFISSRNTAEINTYTSECFDCIVTDLSKLGRKNKPQILNEIAWVLVIFIKKDSVEIPTPFPPIPPFPPQLPLEIK</sequence>
<dbReference type="Pfam" id="PF07714">
    <property type="entry name" value="PK_Tyr_Ser-Thr"/>
    <property type="match status" value="1"/>
</dbReference>
<dbReference type="PROSITE" id="PS50011">
    <property type="entry name" value="PROTEIN_KINASE_DOM"/>
    <property type="match status" value="1"/>
</dbReference>
<dbReference type="InterPro" id="IPR000719">
    <property type="entry name" value="Prot_kinase_dom"/>
</dbReference>
<gene>
    <name evidence="7" type="ORF">C1645_800702</name>
</gene>
<feature type="domain" description="Protein kinase" evidence="6">
    <location>
        <begin position="1"/>
        <end position="91"/>
    </location>
</feature>
<dbReference type="GO" id="GO:0007254">
    <property type="term" value="P:JNK cascade"/>
    <property type="evidence" value="ECO:0007669"/>
    <property type="project" value="TreeGrafter"/>
</dbReference>
<dbReference type="GO" id="GO:0005524">
    <property type="term" value="F:ATP binding"/>
    <property type="evidence" value="ECO:0007669"/>
    <property type="project" value="UniProtKB-KW"/>
</dbReference>
<comment type="caution">
    <text evidence="7">The sequence shown here is derived from an EMBL/GenBank/DDBJ whole genome shotgun (WGS) entry which is preliminary data.</text>
</comment>
<evidence type="ECO:0000313" key="8">
    <source>
        <dbReference type="Proteomes" id="UP000265703"/>
    </source>
</evidence>
<dbReference type="PANTHER" id="PTHR46716:SF1">
    <property type="entry name" value="MITOGEN-ACTIVATED PROTEIN KINASE KINASE KINASE 7"/>
    <property type="match status" value="1"/>
</dbReference>
<evidence type="ECO:0000256" key="3">
    <source>
        <dbReference type="ARBA" id="ARBA00022741"/>
    </source>
</evidence>
<evidence type="ECO:0000256" key="4">
    <source>
        <dbReference type="ARBA" id="ARBA00022777"/>
    </source>
</evidence>
<dbReference type="PANTHER" id="PTHR46716">
    <property type="entry name" value="MITOGEN-ACTIVATED PROTEIN KINASE KINASE KINASE 7"/>
    <property type="match status" value="1"/>
</dbReference>
<keyword evidence="2" id="KW-0808">Transferase</keyword>
<dbReference type="EMBL" id="QKYT01000005">
    <property type="protein sequence ID" value="RIA99356.1"/>
    <property type="molecule type" value="Genomic_DNA"/>
</dbReference>
<accession>A0A397TR05</accession>
<dbReference type="SUPFAM" id="SSF56112">
    <property type="entry name" value="Protein kinase-like (PK-like)"/>
    <property type="match status" value="1"/>
</dbReference>
<keyword evidence="4 7" id="KW-0418">Kinase</keyword>
<dbReference type="OrthoDB" id="1269963at2759"/>
<evidence type="ECO:0000256" key="5">
    <source>
        <dbReference type="ARBA" id="ARBA00022840"/>
    </source>
</evidence>
<dbReference type="InterPro" id="IPR001245">
    <property type="entry name" value="Ser-Thr/Tyr_kinase_cat_dom"/>
</dbReference>
<dbReference type="Gene3D" id="1.10.510.10">
    <property type="entry name" value="Transferase(Phosphotransferase) domain 1"/>
    <property type="match status" value="1"/>
</dbReference>
<evidence type="ECO:0000256" key="2">
    <source>
        <dbReference type="ARBA" id="ARBA00022679"/>
    </source>
</evidence>
<dbReference type="GO" id="GO:0006955">
    <property type="term" value="P:immune response"/>
    <property type="evidence" value="ECO:0007669"/>
    <property type="project" value="TreeGrafter"/>
</dbReference>
<keyword evidence="5" id="KW-0067">ATP-binding</keyword>
<name>A0A397TR05_9GLOM</name>
<dbReference type="InterPro" id="IPR011009">
    <property type="entry name" value="Kinase-like_dom_sf"/>
</dbReference>
<dbReference type="Proteomes" id="UP000265703">
    <property type="component" value="Unassembled WGS sequence"/>
</dbReference>
<proteinExistence type="predicted"/>
<keyword evidence="8" id="KW-1185">Reference proteome</keyword>
<protein>
    <submittedName>
        <fullName evidence="7">Kinase-like domain-containing protein</fullName>
    </submittedName>
</protein>
<dbReference type="GO" id="GO:0004709">
    <property type="term" value="F:MAP kinase kinase kinase activity"/>
    <property type="evidence" value="ECO:0007669"/>
    <property type="project" value="TreeGrafter"/>
</dbReference>
<reference evidence="7 8" key="1">
    <citation type="submission" date="2018-06" db="EMBL/GenBank/DDBJ databases">
        <title>Comparative genomics reveals the genomic features of Rhizophagus irregularis, R. cerebriforme, R. diaphanum and Gigaspora rosea, and their symbiotic lifestyle signature.</title>
        <authorList>
            <person name="Morin E."/>
            <person name="San Clemente H."/>
            <person name="Chen E.C.H."/>
            <person name="De La Providencia I."/>
            <person name="Hainaut M."/>
            <person name="Kuo A."/>
            <person name="Kohler A."/>
            <person name="Murat C."/>
            <person name="Tang N."/>
            <person name="Roy S."/>
            <person name="Loubradou J."/>
            <person name="Henrissat B."/>
            <person name="Grigoriev I.V."/>
            <person name="Corradi N."/>
            <person name="Roux C."/>
            <person name="Martin F.M."/>
        </authorList>
    </citation>
    <scope>NUCLEOTIDE SEQUENCE [LARGE SCALE GENOMIC DNA]</scope>
    <source>
        <strain evidence="7 8">DAOM 227022</strain>
    </source>
</reference>
<evidence type="ECO:0000313" key="7">
    <source>
        <dbReference type="EMBL" id="RIA99356.1"/>
    </source>
</evidence>